<evidence type="ECO:0000313" key="10">
    <source>
        <dbReference type="Proteomes" id="UP000247498"/>
    </source>
</evidence>
<evidence type="ECO:0000256" key="5">
    <source>
        <dbReference type="ARBA" id="ARBA00023098"/>
    </source>
</evidence>
<dbReference type="AlphaFoldDB" id="A0A2V0P637"/>
<accession>A0A2V0P637</accession>
<evidence type="ECO:0000313" key="9">
    <source>
        <dbReference type="EMBL" id="GBF94392.1"/>
    </source>
</evidence>
<dbReference type="InterPro" id="IPR029058">
    <property type="entry name" value="AB_hydrolase_fold"/>
</dbReference>
<dbReference type="Gene3D" id="3.40.50.1820">
    <property type="entry name" value="alpha/beta hydrolase"/>
    <property type="match status" value="1"/>
</dbReference>
<organism evidence="9 10">
    <name type="scientific">Raphidocelis subcapitata</name>
    <dbReference type="NCBI Taxonomy" id="307507"/>
    <lineage>
        <taxon>Eukaryota</taxon>
        <taxon>Viridiplantae</taxon>
        <taxon>Chlorophyta</taxon>
        <taxon>core chlorophytes</taxon>
        <taxon>Chlorophyceae</taxon>
        <taxon>CS clade</taxon>
        <taxon>Sphaeropleales</taxon>
        <taxon>Selenastraceae</taxon>
        <taxon>Raphidocelis</taxon>
    </lineage>
</organism>
<dbReference type="Pfam" id="PF04083">
    <property type="entry name" value="Abhydro_lipase"/>
    <property type="match status" value="1"/>
</dbReference>
<evidence type="ECO:0000256" key="1">
    <source>
        <dbReference type="ARBA" id="ARBA00010701"/>
    </source>
</evidence>
<protein>
    <submittedName>
        <fullName evidence="9">Lipase member M</fullName>
    </submittedName>
</protein>
<keyword evidence="7" id="KW-0472">Membrane</keyword>
<proteinExistence type="inferred from homology"/>
<sequence>MTVASGPPPGSGSQRPSLAKALYAVLSYALLVHILLGLLRPPQRQAPMALRPRSGAPGALTAEGGADDLFAPMAELVLPHGYPLEEHFVTTADGFVLRVFRIAHGAANRSIAAGAAPRAPRPVALLQHALMDSSAGWVLLGRRALAFQLVDAGFDVWLTNSRGNRYSRNHTRLDPDADPAFWEWTWADKADFDLPAVAEHVEAVTGQRRLVLMGYSQGSMMGLAALSSQPDFATRVSLAVLFVPVAYTRHISSWPFVALARAGLDRAAIAIGWREWGTYSPGYVARAQRVCGWLPVLCELYLTSVCGANPNGNLAPETLLRLMGHLPVGTSVRNMAHWSQAIRRRGEGGLLRYDHGTDCSGGRDCNRRAYGADRPPAFNLTAITTPLALFTGDRDALSPPADVALLTASLAPGVLVAHHAHPDYAHLDFLVGADAPQAAYPAAVRLAARAAASGSAAQRGACQRVSGGSKCGSGAAAAAA</sequence>
<evidence type="ECO:0000256" key="3">
    <source>
        <dbReference type="ARBA" id="ARBA00022801"/>
    </source>
</evidence>
<keyword evidence="4" id="KW-0442">Lipid degradation</keyword>
<dbReference type="GO" id="GO:0016787">
    <property type="term" value="F:hydrolase activity"/>
    <property type="evidence" value="ECO:0007669"/>
    <property type="project" value="UniProtKB-KW"/>
</dbReference>
<evidence type="ECO:0000256" key="7">
    <source>
        <dbReference type="SAM" id="Phobius"/>
    </source>
</evidence>
<dbReference type="InParanoid" id="A0A2V0P637"/>
<dbReference type="EMBL" id="BDRX01000051">
    <property type="protein sequence ID" value="GBF94392.1"/>
    <property type="molecule type" value="Genomic_DNA"/>
</dbReference>
<keyword evidence="6" id="KW-0325">Glycoprotein</keyword>
<dbReference type="OrthoDB" id="9974421at2759"/>
<keyword evidence="5" id="KW-0443">Lipid metabolism</keyword>
<keyword evidence="10" id="KW-1185">Reference proteome</keyword>
<dbReference type="InterPro" id="IPR006693">
    <property type="entry name" value="AB_hydrolase_lipase"/>
</dbReference>
<keyword evidence="7" id="KW-0812">Transmembrane</keyword>
<evidence type="ECO:0000256" key="2">
    <source>
        <dbReference type="ARBA" id="ARBA00022729"/>
    </source>
</evidence>
<dbReference type="FunCoup" id="A0A2V0P637">
    <property type="interactions" value="530"/>
</dbReference>
<gene>
    <name evidence="9" type="ORF">Rsub_07206</name>
</gene>
<dbReference type="GO" id="GO:0016042">
    <property type="term" value="P:lipid catabolic process"/>
    <property type="evidence" value="ECO:0007669"/>
    <property type="project" value="UniProtKB-KW"/>
</dbReference>
<evidence type="ECO:0000256" key="6">
    <source>
        <dbReference type="ARBA" id="ARBA00023180"/>
    </source>
</evidence>
<evidence type="ECO:0000259" key="8">
    <source>
        <dbReference type="Pfam" id="PF04083"/>
    </source>
</evidence>
<comment type="caution">
    <text evidence="9">The sequence shown here is derived from an EMBL/GenBank/DDBJ whole genome shotgun (WGS) entry which is preliminary data.</text>
</comment>
<keyword evidence="3" id="KW-0378">Hydrolase</keyword>
<name>A0A2V0P637_9CHLO</name>
<dbReference type="FunFam" id="3.40.50.1820:FF:000057">
    <property type="entry name" value="Lipase"/>
    <property type="match status" value="1"/>
</dbReference>
<reference evidence="9 10" key="1">
    <citation type="journal article" date="2018" name="Sci. Rep.">
        <title>Raphidocelis subcapitata (=Pseudokirchneriella subcapitata) provides an insight into genome evolution and environmental adaptations in the Sphaeropleales.</title>
        <authorList>
            <person name="Suzuki S."/>
            <person name="Yamaguchi H."/>
            <person name="Nakajima N."/>
            <person name="Kawachi M."/>
        </authorList>
    </citation>
    <scope>NUCLEOTIDE SEQUENCE [LARGE SCALE GENOMIC DNA]</scope>
    <source>
        <strain evidence="9 10">NIES-35</strain>
    </source>
</reference>
<feature type="domain" description="Partial AB-hydrolase lipase" evidence="8">
    <location>
        <begin position="74"/>
        <end position="139"/>
    </location>
</feature>
<comment type="similarity">
    <text evidence="1">Belongs to the AB hydrolase superfamily. Lipase family.</text>
</comment>
<dbReference type="SUPFAM" id="SSF53474">
    <property type="entry name" value="alpha/beta-Hydrolases"/>
    <property type="match status" value="1"/>
</dbReference>
<keyword evidence="7" id="KW-1133">Transmembrane helix</keyword>
<dbReference type="PANTHER" id="PTHR11005">
    <property type="entry name" value="LYSOSOMAL ACID LIPASE-RELATED"/>
    <property type="match status" value="1"/>
</dbReference>
<dbReference type="Proteomes" id="UP000247498">
    <property type="component" value="Unassembled WGS sequence"/>
</dbReference>
<keyword evidence="2" id="KW-0732">Signal</keyword>
<feature type="transmembrane region" description="Helical" evidence="7">
    <location>
        <begin position="20"/>
        <end position="39"/>
    </location>
</feature>
<dbReference type="STRING" id="307507.A0A2V0P637"/>
<evidence type="ECO:0000256" key="4">
    <source>
        <dbReference type="ARBA" id="ARBA00022963"/>
    </source>
</evidence>